<dbReference type="SUPFAM" id="SSF46785">
    <property type="entry name" value="Winged helix' DNA-binding domain"/>
    <property type="match status" value="1"/>
</dbReference>
<feature type="domain" description="HTH marR-type" evidence="1">
    <location>
        <begin position="24"/>
        <end position="163"/>
    </location>
</feature>
<dbReference type="InterPro" id="IPR000835">
    <property type="entry name" value="HTH_MarR-typ"/>
</dbReference>
<evidence type="ECO:0000313" key="2">
    <source>
        <dbReference type="EMBL" id="MBR7838085.1"/>
    </source>
</evidence>
<organism evidence="2 3">
    <name type="scientific">Actinospica durhamensis</name>
    <dbReference type="NCBI Taxonomy" id="1508375"/>
    <lineage>
        <taxon>Bacteria</taxon>
        <taxon>Bacillati</taxon>
        <taxon>Actinomycetota</taxon>
        <taxon>Actinomycetes</taxon>
        <taxon>Catenulisporales</taxon>
        <taxon>Actinospicaceae</taxon>
        <taxon>Actinospica</taxon>
    </lineage>
</organism>
<evidence type="ECO:0000313" key="3">
    <source>
        <dbReference type="Proteomes" id="UP000675781"/>
    </source>
</evidence>
<sequence>MTVTRVEGEQEQADPAGCCSGVADTELLSRWFQIYTGMQRITGDLLEEVERGGGLSAPEFQMLWHLSAAPQRQAPMNEISRLLGFSTAGTTKLVDRLSATGLVERRTSPTDRRVILAGLTDAGVAATAQAAVILATGLRERFVGPLGEERVDALVDAFRLLAGESDSCPG</sequence>
<dbReference type="InterPro" id="IPR036390">
    <property type="entry name" value="WH_DNA-bd_sf"/>
</dbReference>
<dbReference type="Gene3D" id="1.10.10.10">
    <property type="entry name" value="Winged helix-like DNA-binding domain superfamily/Winged helix DNA-binding domain"/>
    <property type="match status" value="1"/>
</dbReference>
<comment type="caution">
    <text evidence="2">The sequence shown here is derived from an EMBL/GenBank/DDBJ whole genome shotgun (WGS) entry which is preliminary data.</text>
</comment>
<dbReference type="Pfam" id="PF12802">
    <property type="entry name" value="MarR_2"/>
    <property type="match status" value="1"/>
</dbReference>
<dbReference type="GO" id="GO:0003700">
    <property type="term" value="F:DNA-binding transcription factor activity"/>
    <property type="evidence" value="ECO:0007669"/>
    <property type="project" value="InterPro"/>
</dbReference>
<dbReference type="PANTHER" id="PTHR33164:SF99">
    <property type="entry name" value="MARR FAMILY REGULATORY PROTEIN"/>
    <property type="match status" value="1"/>
</dbReference>
<dbReference type="SMART" id="SM00347">
    <property type="entry name" value="HTH_MARR"/>
    <property type="match status" value="1"/>
</dbReference>
<evidence type="ECO:0000259" key="1">
    <source>
        <dbReference type="PROSITE" id="PS50995"/>
    </source>
</evidence>
<protein>
    <submittedName>
        <fullName evidence="2">MarR family transcriptional regulator</fullName>
    </submittedName>
</protein>
<dbReference type="EMBL" id="JAGSOG010000255">
    <property type="protein sequence ID" value="MBR7838085.1"/>
    <property type="molecule type" value="Genomic_DNA"/>
</dbReference>
<gene>
    <name evidence="2" type="ORF">KDL01_32730</name>
</gene>
<proteinExistence type="predicted"/>
<dbReference type="InterPro" id="IPR036388">
    <property type="entry name" value="WH-like_DNA-bd_sf"/>
</dbReference>
<dbReference type="PROSITE" id="PS50995">
    <property type="entry name" value="HTH_MARR_2"/>
    <property type="match status" value="1"/>
</dbReference>
<dbReference type="Proteomes" id="UP000675781">
    <property type="component" value="Unassembled WGS sequence"/>
</dbReference>
<name>A0A941ETI9_9ACTN</name>
<dbReference type="PANTHER" id="PTHR33164">
    <property type="entry name" value="TRANSCRIPTIONAL REGULATOR, MARR FAMILY"/>
    <property type="match status" value="1"/>
</dbReference>
<accession>A0A941ETI9</accession>
<dbReference type="RefSeq" id="WP_212532546.1">
    <property type="nucleotide sequence ID" value="NZ_JAGSOG010000255.1"/>
</dbReference>
<keyword evidence="3" id="KW-1185">Reference proteome</keyword>
<dbReference type="InterPro" id="IPR039422">
    <property type="entry name" value="MarR/SlyA-like"/>
</dbReference>
<reference evidence="2" key="1">
    <citation type="submission" date="2021-04" db="EMBL/GenBank/DDBJ databases">
        <title>Genome based classification of Actinospica acidithermotolerans sp. nov., an actinobacterium isolated from an Indonesian hot spring.</title>
        <authorList>
            <person name="Kusuma A.B."/>
            <person name="Putra K.E."/>
            <person name="Nafisah S."/>
            <person name="Loh J."/>
            <person name="Nouioui I."/>
            <person name="Goodfellow M."/>
        </authorList>
    </citation>
    <scope>NUCLEOTIDE SEQUENCE</scope>
    <source>
        <strain evidence="2">CSCA 57</strain>
    </source>
</reference>
<dbReference type="GO" id="GO:0006950">
    <property type="term" value="P:response to stress"/>
    <property type="evidence" value="ECO:0007669"/>
    <property type="project" value="TreeGrafter"/>
</dbReference>
<dbReference type="AlphaFoldDB" id="A0A941ETI9"/>